<proteinExistence type="predicted"/>
<reference evidence="2" key="2">
    <citation type="submission" date="2018-08" db="EMBL/GenBank/DDBJ databases">
        <title>Antagonistic pleiotropy in the bifunctional surface protein FadL/P1 during adaptation of Haemophilus influenzae to chronic lung infection associated with COPD.</title>
        <authorList>
            <person name="Moleres J."/>
            <person name="Ehrlich R."/>
        </authorList>
    </citation>
    <scope>NUCLEOTIDE SEQUENCE [LARGE SCALE GENOMIC DNA]</scope>
    <source>
        <strain evidence="2">P668-6062</strain>
    </source>
</reference>
<comment type="caution">
    <text evidence="2">The sequence shown here is derived from an EMBL/GenBank/DDBJ whole genome shotgun (WGS) entry which is preliminary data.</text>
</comment>
<gene>
    <name evidence="1" type="ORF">BV022_01806</name>
    <name evidence="2" type="ORF">CH627_09530</name>
</gene>
<dbReference type="RefSeq" id="WP_005668576.1">
    <property type="nucleotide sequence ID" value="NZ_AP018771.1"/>
</dbReference>
<protein>
    <submittedName>
        <fullName evidence="2">Phage tail protein</fullName>
    </submittedName>
</protein>
<evidence type="ECO:0000313" key="3">
    <source>
        <dbReference type="Proteomes" id="UP000238666"/>
    </source>
</evidence>
<name>A0A346JWP3_HAEIF</name>
<evidence type="ECO:0000313" key="1">
    <source>
        <dbReference type="EMBL" id="PRL88304.1"/>
    </source>
</evidence>
<evidence type="ECO:0000313" key="2">
    <source>
        <dbReference type="EMBL" id="RFN62392.1"/>
    </source>
</evidence>
<dbReference type="KEGG" id="hix:NTHI723_01864"/>
<dbReference type="EMBL" id="QVJI01000020">
    <property type="protein sequence ID" value="RFN62392.1"/>
    <property type="molecule type" value="Genomic_DNA"/>
</dbReference>
<sequence>MLKKVKFELRDQVLVVSAISALDYLDYVDYLNSLDKPEPVSENDTEQELNSKLNKITRNNLMAHTRLIAISLSYDSDKSVDDLQKELLTTWTQADIFRVLEAVQDVCEFPQADPSESTQEDGEQKNA</sequence>
<dbReference type="AlphaFoldDB" id="A0A346JWP3"/>
<organism evidence="2">
    <name type="scientific">Haemophilus influenzae</name>
    <dbReference type="NCBI Taxonomy" id="727"/>
    <lineage>
        <taxon>Bacteria</taxon>
        <taxon>Pseudomonadati</taxon>
        <taxon>Pseudomonadota</taxon>
        <taxon>Gammaproteobacteria</taxon>
        <taxon>Pasteurellales</taxon>
        <taxon>Pasteurellaceae</taxon>
        <taxon>Haemophilus</taxon>
    </lineage>
</organism>
<accession>A0A346JWP3</accession>
<dbReference type="EMBL" id="MZKM01000061">
    <property type="protein sequence ID" value="PRL88304.1"/>
    <property type="molecule type" value="Genomic_DNA"/>
</dbReference>
<reference evidence="1 3" key="1">
    <citation type="submission" date="2017-02" db="EMBL/GenBank/DDBJ databases">
        <title>Haemophilus influenzae in COPD genome sequencing project.</title>
        <authorList>
            <person name="Murphy T.F."/>
            <person name="Kong Y."/>
            <person name="Nadendla S."/>
            <person name="Tettelin H."/>
            <person name="Pettigrew M."/>
        </authorList>
    </citation>
    <scope>NUCLEOTIDE SEQUENCE [LARGE SCALE GENOMIC DNA]</scope>
    <source>
        <strain evidence="1 3">19P94H1</strain>
    </source>
</reference>